<evidence type="ECO:0000256" key="3">
    <source>
        <dbReference type="ARBA" id="ARBA00022741"/>
    </source>
</evidence>
<evidence type="ECO:0000256" key="4">
    <source>
        <dbReference type="ARBA" id="ARBA00022840"/>
    </source>
</evidence>
<dbReference type="PANTHER" id="PTHR11088:SF60">
    <property type="entry name" value="TRNA DIMETHYLALLYLTRANSFERASE"/>
    <property type="match status" value="1"/>
</dbReference>
<keyword evidence="4" id="KW-0067">ATP-binding</keyword>
<reference evidence="5" key="1">
    <citation type="submission" date="2018-05" db="EMBL/GenBank/DDBJ databases">
        <authorList>
            <person name="Lanie J.A."/>
            <person name="Ng W.-L."/>
            <person name="Kazmierczak K.M."/>
            <person name="Andrzejewski T.M."/>
            <person name="Davidsen T.M."/>
            <person name="Wayne K.J."/>
            <person name="Tettelin H."/>
            <person name="Glass J.I."/>
            <person name="Rusch D."/>
            <person name="Podicherti R."/>
            <person name="Tsui H.-C.T."/>
            <person name="Winkler M.E."/>
        </authorList>
    </citation>
    <scope>NUCLEOTIDE SEQUENCE</scope>
</reference>
<name>A0A382XK57_9ZZZZ</name>
<evidence type="ECO:0008006" key="6">
    <source>
        <dbReference type="Google" id="ProtNLM"/>
    </source>
</evidence>
<keyword evidence="3" id="KW-0547">Nucleotide-binding</keyword>
<protein>
    <recommendedName>
        <fullName evidence="6">tRNA dimethylallyltransferase</fullName>
    </recommendedName>
</protein>
<dbReference type="InterPro" id="IPR027417">
    <property type="entry name" value="P-loop_NTPase"/>
</dbReference>
<feature type="non-terminal residue" evidence="5">
    <location>
        <position position="153"/>
    </location>
</feature>
<dbReference type="PANTHER" id="PTHR11088">
    <property type="entry name" value="TRNA DIMETHYLALLYLTRANSFERASE"/>
    <property type="match status" value="1"/>
</dbReference>
<organism evidence="5">
    <name type="scientific">marine metagenome</name>
    <dbReference type="NCBI Taxonomy" id="408172"/>
    <lineage>
        <taxon>unclassified sequences</taxon>
        <taxon>metagenomes</taxon>
        <taxon>ecological metagenomes</taxon>
    </lineage>
</organism>
<dbReference type="InterPro" id="IPR039657">
    <property type="entry name" value="Dimethylallyltransferase"/>
</dbReference>
<comment type="similarity">
    <text evidence="1">Belongs to the IPP transferase family.</text>
</comment>
<evidence type="ECO:0000256" key="2">
    <source>
        <dbReference type="ARBA" id="ARBA00022679"/>
    </source>
</evidence>
<dbReference type="GO" id="GO:0052381">
    <property type="term" value="F:tRNA dimethylallyltransferase activity"/>
    <property type="evidence" value="ECO:0007669"/>
    <property type="project" value="TreeGrafter"/>
</dbReference>
<dbReference type="GO" id="GO:0006400">
    <property type="term" value="P:tRNA modification"/>
    <property type="evidence" value="ECO:0007669"/>
    <property type="project" value="TreeGrafter"/>
</dbReference>
<evidence type="ECO:0000313" key="5">
    <source>
        <dbReference type="EMBL" id="SVD71516.1"/>
    </source>
</evidence>
<dbReference type="GO" id="GO:0005524">
    <property type="term" value="F:ATP binding"/>
    <property type="evidence" value="ECO:0007669"/>
    <property type="project" value="UniProtKB-KW"/>
</dbReference>
<dbReference type="SUPFAM" id="SSF52540">
    <property type="entry name" value="P-loop containing nucleoside triphosphate hydrolases"/>
    <property type="match status" value="1"/>
</dbReference>
<dbReference type="Pfam" id="PF01715">
    <property type="entry name" value="IPPT"/>
    <property type="match status" value="1"/>
</dbReference>
<sequence length="153" mass="17497">MKKYKFLIGGPTSSGKSDLALCLARKYKGVIINADSMQLYKELRILTNRPSADEMKKIDHKLYGKFCADQICSVERWRKLVINEIKKCEKKNQTSIIVGGSGLYLHSLIYGMAKIPDIPTSIKNRTRSLYKKIGPKRFFLDLAKKDRRLVANI</sequence>
<accession>A0A382XK57</accession>
<keyword evidence="2" id="KW-0808">Transferase</keyword>
<evidence type="ECO:0000256" key="1">
    <source>
        <dbReference type="ARBA" id="ARBA00005842"/>
    </source>
</evidence>
<dbReference type="EMBL" id="UINC01168472">
    <property type="protein sequence ID" value="SVD71516.1"/>
    <property type="molecule type" value="Genomic_DNA"/>
</dbReference>
<proteinExistence type="inferred from homology"/>
<gene>
    <name evidence="5" type="ORF">METZ01_LOCUS424370</name>
</gene>
<dbReference type="AlphaFoldDB" id="A0A382XK57"/>
<dbReference type="Gene3D" id="3.40.50.300">
    <property type="entry name" value="P-loop containing nucleotide triphosphate hydrolases"/>
    <property type="match status" value="1"/>
</dbReference>